<accession>A0ABR6UXZ0</accession>
<dbReference type="Proteomes" id="UP000617171">
    <property type="component" value="Unassembled WGS sequence"/>
</dbReference>
<name>A0ABR6UXZ0_9PSED</name>
<dbReference type="SMART" id="SM01359">
    <property type="entry name" value="A2M_N_2"/>
    <property type="match status" value="1"/>
</dbReference>
<dbReference type="SMART" id="SM01360">
    <property type="entry name" value="A2M"/>
    <property type="match status" value="1"/>
</dbReference>
<reference evidence="4 5" key="1">
    <citation type="journal article" date="2020" name="Microorganisms">
        <title>Reliable Identification of Environmental Pseudomonas Isolates Using the rpoD Gene.</title>
        <authorList>
            <consortium name="The Broad Institute Genome Sequencing Platform"/>
            <person name="Girard L."/>
            <person name="Lood C."/>
            <person name="Rokni-Zadeh H."/>
            <person name="van Noort V."/>
            <person name="Lavigne R."/>
            <person name="De Mot R."/>
        </authorList>
    </citation>
    <scope>NUCLEOTIDE SEQUENCE [LARGE SCALE GENOMIC DNA]</scope>
    <source>
        <strain evidence="4 5">SWRI196</strain>
    </source>
</reference>
<comment type="caution">
    <text evidence="4">The sequence shown here is derived from an EMBL/GenBank/DDBJ whole genome shotgun (WGS) entry which is preliminary data.</text>
</comment>
<dbReference type="EMBL" id="JABWQV010000237">
    <property type="protein sequence ID" value="MBC3349461.1"/>
    <property type="molecule type" value="Genomic_DNA"/>
</dbReference>
<dbReference type="InterPro" id="IPR002890">
    <property type="entry name" value="MG2"/>
</dbReference>
<dbReference type="Gene3D" id="2.60.40.10">
    <property type="entry name" value="Immunoglobulins"/>
    <property type="match status" value="1"/>
</dbReference>
<evidence type="ECO:0000259" key="3">
    <source>
        <dbReference type="SMART" id="SM01360"/>
    </source>
</evidence>
<feature type="non-terminal residue" evidence="4">
    <location>
        <position position="1"/>
    </location>
</feature>
<evidence type="ECO:0000313" key="5">
    <source>
        <dbReference type="Proteomes" id="UP000617171"/>
    </source>
</evidence>
<dbReference type="InterPro" id="IPR008930">
    <property type="entry name" value="Terpenoid_cyclase/PrenylTrfase"/>
</dbReference>
<dbReference type="RefSeq" id="WP_186658188.1">
    <property type="nucleotide sequence ID" value="NZ_JABWQV010000237.1"/>
</dbReference>
<dbReference type="PANTHER" id="PTHR40094:SF1">
    <property type="entry name" value="UBIQUITIN DOMAIN-CONTAINING PROTEIN"/>
    <property type="match status" value="1"/>
</dbReference>
<proteinExistence type="inferred from homology"/>
<gene>
    <name evidence="4" type="ORF">HU811_22675</name>
</gene>
<comment type="similarity">
    <text evidence="1">Belongs to the protease inhibitor I39 (alpha-2-macroglobulin) family. Bacterial alpha-2-macroglobulin subfamily.</text>
</comment>
<dbReference type="Pfam" id="PF07703">
    <property type="entry name" value="A2M_BRD"/>
    <property type="match status" value="1"/>
</dbReference>
<evidence type="ECO:0000256" key="1">
    <source>
        <dbReference type="ARBA" id="ARBA00010556"/>
    </source>
</evidence>
<protein>
    <submittedName>
        <fullName evidence="4">Alpha-2-macroglobulin family protein</fullName>
    </submittedName>
</protein>
<dbReference type="Gene3D" id="2.20.130.20">
    <property type="match status" value="1"/>
</dbReference>
<dbReference type="InterPro" id="IPR001599">
    <property type="entry name" value="Macroglobln_a2"/>
</dbReference>
<evidence type="ECO:0000259" key="2">
    <source>
        <dbReference type="SMART" id="SM01359"/>
    </source>
</evidence>
<evidence type="ECO:0000313" key="4">
    <source>
        <dbReference type="EMBL" id="MBC3349461.1"/>
    </source>
</evidence>
<feature type="domain" description="Alpha-2-macroglobulin bait region" evidence="2">
    <location>
        <begin position="313"/>
        <end position="459"/>
    </location>
</feature>
<dbReference type="InterPro" id="IPR013783">
    <property type="entry name" value="Ig-like_fold"/>
</dbReference>
<sequence length="1182" mass="128730">PLYRPGDWVSLKIVGREFKNARDSVQPAAADVNLSVLDATGTELQTLALKLDAKAGAQGRFQLPENAVAGGYELRFSYKDQLYSSAFRVAEYIKPHFEIALNLAKQDYRTGEPIKGALVLLYPDGKPVANAKVSLSLRAQQLSMVDNELQYLGQFPVELTSSEVTTDAKGNATLELPAADKPSRYTLTVFASDGAAYRVKTTKEILIDRGAANFRLSAPQRFSAAGENVSFSYTHEGGTAQSNAVTPGSYAWVRLEDQTTGEGKLAAKDKGFSLTFERPGTYNLTLKDDHGRVIGATGHSVTGEGIKAVPGTVEIVLDKAQYQAGDEALALITFPEPVSDALLSLERDKVEATALLSKGGDWLKMEKLSDTQYRARIPVKDAFAPNLTFSVLYTKGGQYSFQNAGIKVVAPQIDVAIVTDKATYRPGDTVTVDLSTQFVGKAIPAHLTVSVVDEMIYALQPEVAPTIDQFFYHPRRNNVRTSASLSFISYDVALPGSPGAPGKANRSERGVKVLERPRREDVDTAAWQPELVSDANGKARFTFKMPDSLTRWRITARAIADDGQVGQKKQFIGSEKPLYLKWSGPTRFRSGDKPQMGLFAFSQSEQPLKAELLIRYAGTEQRVVADLKHGINYVALPSLELSNGDLNVQLQVNGETQDTLAVQLNAIGNGWQVTQSQRLDVVSGDTPLSLPLDASDIRLRLDDSPQALFRSALDDLLSYPYGGVEQTASRLLPLSIAYPTLTANPQVRDRLRLIMQNSRLRLVQMAGPAAGFTWWGQVGEPDAFLTAYAYYADWHASQALDLSLPPEHWQRVLEVYAKQAGDTPLLQRALILSFAKQMQLPVNTLLSGLMDDLAKAGEGSGSSVMDSGEDSLVMSAPDSALGLASARVLTASLAKQVKVPLPEAFSRQLDAAQQQLDVSSQPFVEALSLSLQSFDQARAKALLERLLPQQSTLERALALTWLQRSIEQAAPAVALTPGEGWKARQGATGETYWQWQGAQLPTLLTLSGAEERPLQAALSYQSQQAPVAPMAVTITRRLSRLVPGDEAFTFKLEAVGNKPLSSDSLYLDEVIINSKASTPLRYGMLEVPLPPGADVERTTWGIQLLGKAGSEPTALEKARFEPGQMGYAVPLDALSGELRLRHLVRFSQKGQFTLPPVRFTQVYAPQHQAREQKPALGQVTVN</sequence>
<dbReference type="Gene3D" id="2.60.40.1930">
    <property type="match status" value="1"/>
</dbReference>
<dbReference type="Pfam" id="PF01835">
    <property type="entry name" value="MG2"/>
    <property type="match status" value="1"/>
</dbReference>
<dbReference type="PANTHER" id="PTHR40094">
    <property type="entry name" value="ALPHA-2-MACROGLOBULIN HOMOLOG"/>
    <property type="match status" value="1"/>
</dbReference>
<dbReference type="InterPro" id="IPR011625">
    <property type="entry name" value="A2M_N_BRD"/>
</dbReference>
<dbReference type="SMART" id="SM01419">
    <property type="entry name" value="Thiol-ester_cl"/>
    <property type="match status" value="1"/>
</dbReference>
<feature type="domain" description="Alpha-2-macroglobulin" evidence="3">
    <location>
        <begin position="524"/>
        <end position="614"/>
    </location>
</feature>
<dbReference type="Gene3D" id="1.50.10.20">
    <property type="match status" value="1"/>
</dbReference>
<dbReference type="Pfam" id="PF00207">
    <property type="entry name" value="A2M"/>
    <property type="match status" value="1"/>
</dbReference>
<dbReference type="InterPro" id="IPR047565">
    <property type="entry name" value="Alpha-macroglob_thiol-ester_cl"/>
</dbReference>
<dbReference type="SUPFAM" id="SSF48239">
    <property type="entry name" value="Terpenoid cyclases/Protein prenyltransferases"/>
    <property type="match status" value="1"/>
</dbReference>
<dbReference type="InterPro" id="IPR051802">
    <property type="entry name" value="YfhM-like"/>
</dbReference>
<keyword evidence="5" id="KW-1185">Reference proteome</keyword>
<organism evidence="4 5">
    <name type="scientific">Pseudomonas tehranensis</name>
    <dbReference type="NCBI Taxonomy" id="2745502"/>
    <lineage>
        <taxon>Bacteria</taxon>
        <taxon>Pseudomonadati</taxon>
        <taxon>Pseudomonadota</taxon>
        <taxon>Gammaproteobacteria</taxon>
        <taxon>Pseudomonadales</taxon>
        <taxon>Pseudomonadaceae</taxon>
        <taxon>Pseudomonas</taxon>
    </lineage>
</organism>